<evidence type="ECO:0000256" key="3">
    <source>
        <dbReference type="ARBA" id="ARBA00022679"/>
    </source>
</evidence>
<feature type="domain" description="Protein kinase" evidence="10">
    <location>
        <begin position="111"/>
        <end position="373"/>
    </location>
</feature>
<feature type="compositionally biased region" description="Basic and acidic residues" evidence="8">
    <location>
        <begin position="1393"/>
        <end position="1404"/>
    </location>
</feature>
<keyword evidence="2" id="KW-0723">Serine/threonine-protein kinase</keyword>
<feature type="transmembrane region" description="Helical" evidence="9">
    <location>
        <begin position="558"/>
        <end position="577"/>
    </location>
</feature>
<dbReference type="GO" id="GO:0004674">
    <property type="term" value="F:protein serine/threonine kinase activity"/>
    <property type="evidence" value="ECO:0007669"/>
    <property type="project" value="UniProtKB-KW"/>
</dbReference>
<organism evidence="11 12">
    <name type="scientific">Maioricimonas rarisocia</name>
    <dbReference type="NCBI Taxonomy" id="2528026"/>
    <lineage>
        <taxon>Bacteria</taxon>
        <taxon>Pseudomonadati</taxon>
        <taxon>Planctomycetota</taxon>
        <taxon>Planctomycetia</taxon>
        <taxon>Planctomycetales</taxon>
        <taxon>Planctomycetaceae</taxon>
        <taxon>Maioricimonas</taxon>
    </lineage>
</organism>
<keyword evidence="9" id="KW-0812">Transmembrane</keyword>
<keyword evidence="9" id="KW-1133">Transmembrane helix</keyword>
<evidence type="ECO:0000259" key="10">
    <source>
        <dbReference type="PROSITE" id="PS50011"/>
    </source>
</evidence>
<feature type="compositionally biased region" description="Low complexity" evidence="8">
    <location>
        <begin position="585"/>
        <end position="594"/>
    </location>
</feature>
<dbReference type="Gene3D" id="3.30.200.20">
    <property type="entry name" value="Phosphorylase Kinase, domain 1"/>
    <property type="match status" value="1"/>
</dbReference>
<keyword evidence="5 11" id="KW-0418">Kinase</keyword>
<dbReference type="SMART" id="SM00220">
    <property type="entry name" value="S_TKc"/>
    <property type="match status" value="1"/>
</dbReference>
<evidence type="ECO:0000313" key="12">
    <source>
        <dbReference type="Proteomes" id="UP000320496"/>
    </source>
</evidence>
<dbReference type="InterPro" id="IPR011009">
    <property type="entry name" value="Kinase-like_dom_sf"/>
</dbReference>
<dbReference type="InterPro" id="IPR017441">
    <property type="entry name" value="Protein_kinase_ATP_BS"/>
</dbReference>
<evidence type="ECO:0000256" key="6">
    <source>
        <dbReference type="ARBA" id="ARBA00022840"/>
    </source>
</evidence>
<feature type="region of interest" description="Disordered" evidence="8">
    <location>
        <begin position="1340"/>
        <end position="1404"/>
    </location>
</feature>
<dbReference type="PANTHER" id="PTHR43289:SF6">
    <property type="entry name" value="SERINE_THREONINE-PROTEIN KINASE NEKL-3"/>
    <property type="match status" value="1"/>
</dbReference>
<dbReference type="Pfam" id="PF00069">
    <property type="entry name" value="Pkinase"/>
    <property type="match status" value="1"/>
</dbReference>
<evidence type="ECO:0000256" key="4">
    <source>
        <dbReference type="ARBA" id="ARBA00022741"/>
    </source>
</evidence>
<dbReference type="GO" id="GO:0005524">
    <property type="term" value="F:ATP binding"/>
    <property type="evidence" value="ECO:0007669"/>
    <property type="project" value="UniProtKB-UniRule"/>
</dbReference>
<sequence length="1404" mass="151726">MSPSNQPVPPENQGTEAALESVDPQSVEGFFVAALTKPLEERSAFLDEVCAGDPQRRQRVEALLAAYEDAGSFLEKPASSLRGQFGPGATASLDFLEPSETAGSLGRIGPYEVLDLIGRGGMGMVMRAADPKLNRVVAVKVLAPELAVNPNARRRFLREAQAAAAISHPHVVTIHAVDDNNPPYLVMECIVGQSLQDRLNDEGALPLTEILRIGKQVSEGLAAAHAEGLIHRDIKPSNILLENGVQRVKITDFGLARAVDDATITRTGEVSGTPQYMSPEQARGERLDHRSDMFSLGCVLYAMCTGRSPFRSSSLAEAVKRVTDDSPRPIAEINPELPDWLVQIVEQLLEKNPEARIQSAEQLADLLGRHLAEIQRPSGARRGHEAINADALAGAATKPRPRASARDTRRPTPSPGARSETAGYLKGLGGAAVLGGLLGMWLAQMVRWPQMAINAAQVLLLMFVVMTGLRRMVPFAGRISWPMWALSLFSLMLFLWTISITVAAVAERSEVEEFGWLLLAALGLVNVLFIWLTIRLLSRTPASAADSIWTQPRTIPRWAAVTFVLIVVAGIFGKAWYDGRREPADTTATTTRQTDSPRQTDSSRRAIAPGTGSTSGGGDEEYDDMSGGGGMMDEMYGGPGMAGMGPGPGAKPPAMGALTLFITDPAVQVWLSQKPEKAEPADEMGGMSSSYGGDMGMMGAEYGEYGGGGGFSAMGMMEGGYGDDMGMYGDYSGSYGRSFSGKKSPETIELPAGTYRLHITVKGTGWEKADGSRALTGYTDEMTINPGETVAREISIDFDRLAAAAPDFDRPGLYRFHWPTSSEPTLLSQPQARIVQRLFTAFADETPAVAEEELLKAAFPATDEADSADAEEAPARPESLEALFNDGQHLALGRLIVPAEEGIWRLASLRDQPGAGSPGDIGGMSGPGGTPGGAGFAPDRSIRGGPGGPSGAPLERQGTLVIDLRSTGMLVAVRRKSSFDRTTLSEETITTMGETALSLPPGEYEVLMRDELAGWSTQNSRTETWIVRADSSSRVIVRRDLEFVTRPVESQTRVWRLRWNGKMFLINADQRSVLQNLLDAMVANEPDVEEATLLEGSKYESMAEFFGVKDHPWPYLRAVRPDELTDTEGRLVIPGETKGTWRLSPPAWGTVEIDVKVPGFGLTIPPQDEEGPLASWSRLQADAKFVVDLPVGRADLQVFDNLVRWNVWRFNLGQLQAETSTVTVSPAEPTRVLVDRTPEDLRRVADYEWPAGHDTAELYWPVEGTPPLIGGFGLHLTRDQAAIIRVLLRAYADGQPEVSETELLEGAGLEDRSLEELFPPKTRTLLRYMIAGEEKGTWRLSPLPEGVLNRSEDANEPAEPDDATAPVESGTREDGAADSENPDAEDSGDDTPVEEKPVPMDDAA</sequence>
<dbReference type="RefSeq" id="WP_145371279.1">
    <property type="nucleotide sequence ID" value="NZ_CP036275.1"/>
</dbReference>
<feature type="region of interest" description="Disordered" evidence="8">
    <location>
        <begin position="1"/>
        <end position="21"/>
    </location>
</feature>
<evidence type="ECO:0000256" key="8">
    <source>
        <dbReference type="SAM" id="MobiDB-lite"/>
    </source>
</evidence>
<feature type="compositionally biased region" description="Gly residues" evidence="8">
    <location>
        <begin position="916"/>
        <end position="935"/>
    </location>
</feature>
<accession>A0A517ZCD4</accession>
<dbReference type="InterPro" id="IPR000719">
    <property type="entry name" value="Prot_kinase_dom"/>
</dbReference>
<feature type="region of interest" description="Disordered" evidence="8">
    <location>
        <begin position="377"/>
        <end position="422"/>
    </location>
</feature>
<dbReference type="PROSITE" id="PS00107">
    <property type="entry name" value="PROTEIN_KINASE_ATP"/>
    <property type="match status" value="1"/>
</dbReference>
<dbReference type="Gene3D" id="1.10.510.10">
    <property type="entry name" value="Transferase(Phosphotransferase) domain 1"/>
    <property type="match status" value="1"/>
</dbReference>
<feature type="transmembrane region" description="Helical" evidence="9">
    <location>
        <begin position="516"/>
        <end position="537"/>
    </location>
</feature>
<evidence type="ECO:0000256" key="5">
    <source>
        <dbReference type="ARBA" id="ARBA00022777"/>
    </source>
</evidence>
<feature type="region of interest" description="Disordered" evidence="8">
    <location>
        <begin position="914"/>
        <end position="955"/>
    </location>
</feature>
<dbReference type="PROSITE" id="PS00108">
    <property type="entry name" value="PROTEIN_KINASE_ST"/>
    <property type="match status" value="1"/>
</dbReference>
<evidence type="ECO:0000256" key="7">
    <source>
        <dbReference type="PROSITE-ProRule" id="PRU10141"/>
    </source>
</evidence>
<dbReference type="PANTHER" id="PTHR43289">
    <property type="entry name" value="MITOGEN-ACTIVATED PROTEIN KINASE KINASE KINASE 20-RELATED"/>
    <property type="match status" value="1"/>
</dbReference>
<name>A0A517ZCD4_9PLAN</name>
<keyword evidence="3 11" id="KW-0808">Transferase</keyword>
<keyword evidence="9" id="KW-0472">Membrane</keyword>
<feature type="transmembrane region" description="Helical" evidence="9">
    <location>
        <begin position="481"/>
        <end position="504"/>
    </location>
</feature>
<dbReference type="Proteomes" id="UP000320496">
    <property type="component" value="Chromosome"/>
</dbReference>
<gene>
    <name evidence="11" type="primary">pknB_26</name>
    <name evidence="11" type="ORF">Mal4_45190</name>
</gene>
<dbReference type="EC" id="2.7.11.1" evidence="1"/>
<feature type="transmembrane region" description="Helical" evidence="9">
    <location>
        <begin position="448"/>
        <end position="469"/>
    </location>
</feature>
<dbReference type="OrthoDB" id="248210at2"/>
<feature type="compositionally biased region" description="Pro residues" evidence="8">
    <location>
        <begin position="1"/>
        <end position="10"/>
    </location>
</feature>
<evidence type="ECO:0000313" key="11">
    <source>
        <dbReference type="EMBL" id="QDU40164.1"/>
    </source>
</evidence>
<feature type="compositionally biased region" description="Acidic residues" evidence="8">
    <location>
        <begin position="1376"/>
        <end position="1392"/>
    </location>
</feature>
<evidence type="ECO:0000256" key="9">
    <source>
        <dbReference type="SAM" id="Phobius"/>
    </source>
</evidence>
<evidence type="ECO:0000256" key="1">
    <source>
        <dbReference type="ARBA" id="ARBA00012513"/>
    </source>
</evidence>
<evidence type="ECO:0000256" key="2">
    <source>
        <dbReference type="ARBA" id="ARBA00022527"/>
    </source>
</evidence>
<dbReference type="InterPro" id="IPR008271">
    <property type="entry name" value="Ser/Thr_kinase_AS"/>
</dbReference>
<proteinExistence type="predicted"/>
<keyword evidence="4 7" id="KW-0547">Nucleotide-binding</keyword>
<dbReference type="SUPFAM" id="SSF56112">
    <property type="entry name" value="Protein kinase-like (PK-like)"/>
    <property type="match status" value="1"/>
</dbReference>
<protein>
    <recommendedName>
        <fullName evidence="1">non-specific serine/threonine protein kinase</fullName>
        <ecNumber evidence="1">2.7.11.1</ecNumber>
    </recommendedName>
</protein>
<feature type="region of interest" description="Disordered" evidence="8">
    <location>
        <begin position="583"/>
        <end position="630"/>
    </location>
</feature>
<reference evidence="11 12" key="1">
    <citation type="submission" date="2019-02" db="EMBL/GenBank/DDBJ databases">
        <title>Deep-cultivation of Planctomycetes and their phenomic and genomic characterization uncovers novel biology.</title>
        <authorList>
            <person name="Wiegand S."/>
            <person name="Jogler M."/>
            <person name="Boedeker C."/>
            <person name="Pinto D."/>
            <person name="Vollmers J."/>
            <person name="Rivas-Marin E."/>
            <person name="Kohn T."/>
            <person name="Peeters S.H."/>
            <person name="Heuer A."/>
            <person name="Rast P."/>
            <person name="Oberbeckmann S."/>
            <person name="Bunk B."/>
            <person name="Jeske O."/>
            <person name="Meyerdierks A."/>
            <person name="Storesund J.E."/>
            <person name="Kallscheuer N."/>
            <person name="Luecker S."/>
            <person name="Lage O.M."/>
            <person name="Pohl T."/>
            <person name="Merkel B.J."/>
            <person name="Hornburger P."/>
            <person name="Mueller R.-W."/>
            <person name="Bruemmer F."/>
            <person name="Labrenz M."/>
            <person name="Spormann A.M."/>
            <person name="Op den Camp H."/>
            <person name="Overmann J."/>
            <person name="Amann R."/>
            <person name="Jetten M.S.M."/>
            <person name="Mascher T."/>
            <person name="Medema M.H."/>
            <person name="Devos D.P."/>
            <person name="Kaster A.-K."/>
            <person name="Ovreas L."/>
            <person name="Rohde M."/>
            <person name="Galperin M.Y."/>
            <person name="Jogler C."/>
        </authorList>
    </citation>
    <scope>NUCLEOTIDE SEQUENCE [LARGE SCALE GENOMIC DNA]</scope>
    <source>
        <strain evidence="11 12">Mal4</strain>
    </source>
</reference>
<dbReference type="CDD" id="cd14014">
    <property type="entry name" value="STKc_PknB_like"/>
    <property type="match status" value="1"/>
</dbReference>
<dbReference type="EMBL" id="CP036275">
    <property type="protein sequence ID" value="QDU40164.1"/>
    <property type="molecule type" value="Genomic_DNA"/>
</dbReference>
<dbReference type="KEGG" id="mri:Mal4_45190"/>
<dbReference type="FunFam" id="1.10.510.10:FF:000021">
    <property type="entry name" value="Serine/threonine protein kinase"/>
    <property type="match status" value="1"/>
</dbReference>
<keyword evidence="12" id="KW-1185">Reference proteome</keyword>
<feature type="binding site" evidence="7">
    <location>
        <position position="140"/>
    </location>
    <ligand>
        <name>ATP</name>
        <dbReference type="ChEBI" id="CHEBI:30616"/>
    </ligand>
</feature>
<keyword evidence="6 7" id="KW-0067">ATP-binding</keyword>
<dbReference type="PROSITE" id="PS50011">
    <property type="entry name" value="PROTEIN_KINASE_DOM"/>
    <property type="match status" value="1"/>
</dbReference>